<feature type="transmembrane region" description="Helical" evidence="1">
    <location>
        <begin position="273"/>
        <end position="306"/>
    </location>
</feature>
<evidence type="ECO:0000313" key="3">
    <source>
        <dbReference type="EMBL" id="MEI5992686.1"/>
    </source>
</evidence>
<feature type="transmembrane region" description="Helical" evidence="1">
    <location>
        <begin position="86"/>
        <end position="119"/>
    </location>
</feature>
<sequence>MQLYPILFYFGFVEVDSVMNYLKNSIKNMIDFFAGTSAYFRDVLLMHGFMLFVLLPLLASSTRFILKQGNIEYLSYDTLPTIFAKHPGVLIALILVLLAIVVAVFFEFTFLLLSIFFIKKKEPISLTNLLKGTILQLKKLRFSTILFFLFYFFLVLPLSGLGFHSDLLAKIKIPAFIMDFIFANRVTIIGLVLLGYLFFFYLSIRLIFALPEMILRDVSFRQAIKESWESTKNHFFKILGQFVVIGGSILLLFVLSYTVILTVQAMIESALPQYALVSAVIAMTLLQFILLLNIVFSTVGIFYITIDYMDDEDFLPDLPQWFFEQPRQPKKEWTAFKIGSFAFVAALFGIGVGTYNTSYLSNPSVTEPLTISHRGVDASNGVQNTLPALEKTSAEHPNYVEMDIQETKDKQFVVMHDFNIKKLTGVDKRPNQLTLAELTSLTVKENGLQAKICSFDDYLDNAKKLKQKLLIEIKTTAQDSPDLVERFTQKYRKTILSEKHILHTLTFNTAIQLKKEEPDFYVGYILPFNIVGPPVANVDFFTMEYTTLNKNFINAAHSDGKKVYAWTVNDSDTMTRMMFYGVDGIITDELKMLNKTIQTDLDEPTYSDKLFHFVIGIG</sequence>
<dbReference type="STRING" id="1834181.A5880_001302"/>
<name>A0A242CKI1_9ENTE</name>
<feature type="transmembrane region" description="Helical" evidence="1">
    <location>
        <begin position="335"/>
        <end position="355"/>
    </location>
</feature>
<dbReference type="Gene3D" id="3.20.20.190">
    <property type="entry name" value="Phosphatidylinositol (PI) phosphodiesterase"/>
    <property type="match status" value="1"/>
</dbReference>
<dbReference type="GO" id="GO:0008081">
    <property type="term" value="F:phosphoric diester hydrolase activity"/>
    <property type="evidence" value="ECO:0007669"/>
    <property type="project" value="InterPro"/>
</dbReference>
<feature type="transmembrane region" description="Helical" evidence="1">
    <location>
        <begin position="43"/>
        <end position="66"/>
    </location>
</feature>
<accession>A0A242CKI1</accession>
<keyword evidence="1" id="KW-0472">Membrane</keyword>
<feature type="transmembrane region" description="Helical" evidence="1">
    <location>
        <begin position="180"/>
        <end position="204"/>
    </location>
</feature>
<feature type="transmembrane region" description="Helical" evidence="1">
    <location>
        <begin position="6"/>
        <end position="22"/>
    </location>
</feature>
<keyword evidence="1" id="KW-1133">Transmembrane helix</keyword>
<dbReference type="Pfam" id="PF03009">
    <property type="entry name" value="GDPD"/>
    <property type="match status" value="1"/>
</dbReference>
<dbReference type="InterPro" id="IPR017946">
    <property type="entry name" value="PLC-like_Pdiesterase_TIM-brl"/>
</dbReference>
<dbReference type="AlphaFoldDB" id="A0A242CKI1"/>
<keyword evidence="5" id="KW-1185">Reference proteome</keyword>
<dbReference type="InterPro" id="IPR018476">
    <property type="entry name" value="GlyceroP-diester-Pdiesterase_M"/>
</dbReference>
<evidence type="ECO:0000256" key="1">
    <source>
        <dbReference type="SAM" id="Phobius"/>
    </source>
</evidence>
<feature type="domain" description="GP-PDE" evidence="2">
    <location>
        <begin position="368"/>
        <end position="597"/>
    </location>
</feature>
<dbReference type="Pfam" id="PF10110">
    <property type="entry name" value="GPDPase_memb"/>
    <property type="match status" value="1"/>
</dbReference>
<protein>
    <recommendedName>
        <fullName evidence="2">GP-PDE domain-containing protein</fullName>
    </recommendedName>
</protein>
<evidence type="ECO:0000313" key="4">
    <source>
        <dbReference type="EMBL" id="OTO10618.1"/>
    </source>
</evidence>
<dbReference type="Proteomes" id="UP000195139">
    <property type="component" value="Unassembled WGS sequence"/>
</dbReference>
<feature type="transmembrane region" description="Helical" evidence="1">
    <location>
        <begin position="242"/>
        <end position="267"/>
    </location>
</feature>
<dbReference type="CDD" id="cd08579">
    <property type="entry name" value="GDPD_memb_like"/>
    <property type="match status" value="1"/>
</dbReference>
<comment type="caution">
    <text evidence="4">The sequence shown here is derived from an EMBL/GenBank/DDBJ whole genome shotgun (WGS) entry which is preliminary data.</text>
</comment>
<evidence type="ECO:0000313" key="5">
    <source>
        <dbReference type="Proteomes" id="UP000195139"/>
    </source>
</evidence>
<dbReference type="PANTHER" id="PTHR46211">
    <property type="entry name" value="GLYCEROPHOSPHORYL DIESTER PHOSPHODIESTERASE"/>
    <property type="match status" value="1"/>
</dbReference>
<dbReference type="EMBL" id="NGLE01000001">
    <property type="protein sequence ID" value="OTO10618.1"/>
    <property type="molecule type" value="Genomic_DNA"/>
</dbReference>
<gene>
    <name evidence="3" type="ORF">A5880_000208</name>
    <name evidence="4" type="ORF">A5880_001302</name>
</gene>
<feature type="transmembrane region" description="Helical" evidence="1">
    <location>
        <begin position="140"/>
        <end position="160"/>
    </location>
</feature>
<dbReference type="EMBL" id="NGLE02000001">
    <property type="protein sequence ID" value="MEI5992686.1"/>
    <property type="molecule type" value="Genomic_DNA"/>
</dbReference>
<reference evidence="4" key="1">
    <citation type="submission" date="2017-05" db="EMBL/GenBank/DDBJ databases">
        <title>The Genome Sequence of Enterococcus sp. 4G2_DIV0659.</title>
        <authorList>
            <consortium name="The Broad Institute Genomics Platform"/>
            <consortium name="The Broad Institute Genomic Center for Infectious Diseases"/>
            <person name="Earl A."/>
            <person name="Manson A."/>
            <person name="Schwartman J."/>
            <person name="Gilmore M."/>
            <person name="Abouelleil A."/>
            <person name="Cao P."/>
            <person name="Chapman S."/>
            <person name="Cusick C."/>
            <person name="Shea T."/>
            <person name="Young S."/>
            <person name="Neafsey D."/>
            <person name="Nusbaum C."/>
            <person name="Birren B."/>
        </authorList>
    </citation>
    <scope>NUCLEOTIDE SEQUENCE [LARGE SCALE GENOMIC DNA]</scope>
    <source>
        <strain evidence="4">4G2_DIV0659</strain>
    </source>
</reference>
<dbReference type="GO" id="GO:0006629">
    <property type="term" value="P:lipid metabolic process"/>
    <property type="evidence" value="ECO:0007669"/>
    <property type="project" value="InterPro"/>
</dbReference>
<dbReference type="PROSITE" id="PS51704">
    <property type="entry name" value="GP_PDE"/>
    <property type="match status" value="1"/>
</dbReference>
<dbReference type="InterPro" id="IPR030395">
    <property type="entry name" value="GP_PDE_dom"/>
</dbReference>
<reference evidence="3 5" key="2">
    <citation type="submission" date="2018-07" db="EMBL/GenBank/DDBJ databases">
        <title>The Genome Sequence of Enterococcus sp. DIV0659b.</title>
        <authorList>
            <consortium name="The Broad Institute Genomics Platform"/>
            <consortium name="The Broad Institute Genomic Center for Infectious Diseases"/>
            <person name="Earl A."/>
            <person name="Manson A."/>
            <person name="Schwartman J."/>
            <person name="Gilmore M."/>
            <person name="Abouelleil A."/>
            <person name="Cao P."/>
            <person name="Chapman S."/>
            <person name="Cusick C."/>
            <person name="Shea T."/>
            <person name="Young S."/>
            <person name="Neafsey D."/>
            <person name="Nusbaum C."/>
            <person name="Birren B."/>
        </authorList>
    </citation>
    <scope>NUCLEOTIDE SEQUENCE [LARGE SCALE GENOMIC DNA]</scope>
    <source>
        <strain evidence="3 5">4G2_DIV0659</strain>
    </source>
</reference>
<dbReference type="SUPFAM" id="SSF51695">
    <property type="entry name" value="PLC-like phosphodiesterases"/>
    <property type="match status" value="1"/>
</dbReference>
<proteinExistence type="predicted"/>
<evidence type="ECO:0000259" key="2">
    <source>
        <dbReference type="PROSITE" id="PS51704"/>
    </source>
</evidence>
<keyword evidence="1" id="KW-0812">Transmembrane</keyword>
<organism evidence="4">
    <name type="scientific">Candidatus Enterococcus mansonii</name>
    <dbReference type="NCBI Taxonomy" id="1834181"/>
    <lineage>
        <taxon>Bacteria</taxon>
        <taxon>Bacillati</taxon>
        <taxon>Bacillota</taxon>
        <taxon>Bacilli</taxon>
        <taxon>Lactobacillales</taxon>
        <taxon>Enterococcaceae</taxon>
        <taxon>Enterococcus</taxon>
    </lineage>
</organism>
<dbReference type="PANTHER" id="PTHR46211:SF8">
    <property type="entry name" value="PHOSPHODIESTERASE"/>
    <property type="match status" value="1"/>
</dbReference>